<evidence type="ECO:0000313" key="3">
    <source>
        <dbReference type="EMBL" id="EJF86037.1"/>
    </source>
</evidence>
<feature type="domain" description="Autotransporter" evidence="2">
    <location>
        <begin position="640"/>
        <end position="917"/>
    </location>
</feature>
<dbReference type="Pfam" id="PF18883">
    <property type="entry name" value="AC_1"/>
    <property type="match status" value="1"/>
</dbReference>
<dbReference type="SUPFAM" id="SSF103515">
    <property type="entry name" value="Autotransporter"/>
    <property type="match status" value="1"/>
</dbReference>
<gene>
    <name evidence="3" type="ORF">MCW_00546</name>
</gene>
<dbReference type="Proteomes" id="UP000002646">
    <property type="component" value="Unassembled WGS sequence"/>
</dbReference>
<dbReference type="EMBL" id="AILX01000006">
    <property type="protein sequence ID" value="EJF86037.1"/>
    <property type="molecule type" value="Genomic_DNA"/>
</dbReference>
<dbReference type="InterPro" id="IPR006315">
    <property type="entry name" value="OM_autotransptr_brl_dom"/>
</dbReference>
<dbReference type="SUPFAM" id="SSF51126">
    <property type="entry name" value="Pectin lyase-like"/>
    <property type="match status" value="1"/>
</dbReference>
<feature type="signal peptide" evidence="1">
    <location>
        <begin position="1"/>
        <end position="24"/>
    </location>
</feature>
<dbReference type="Gene3D" id="2.160.20.20">
    <property type="match status" value="1"/>
</dbReference>
<dbReference type="HOGENOM" id="CLU_007596_2_0_5"/>
<feature type="chain" id="PRO_5003743944" evidence="1">
    <location>
        <begin position="25"/>
        <end position="917"/>
    </location>
</feature>
<dbReference type="InterPro" id="IPR043990">
    <property type="entry name" value="AC_1"/>
</dbReference>
<dbReference type="SMART" id="SM00869">
    <property type="entry name" value="Autotransporter"/>
    <property type="match status" value="1"/>
</dbReference>
<dbReference type="PROSITE" id="PS51208">
    <property type="entry name" value="AUTOTRANSPORTER"/>
    <property type="match status" value="1"/>
</dbReference>
<evidence type="ECO:0000259" key="2">
    <source>
        <dbReference type="PROSITE" id="PS51208"/>
    </source>
</evidence>
<name>J1JMT6_9HYPH</name>
<dbReference type="Pfam" id="PF03797">
    <property type="entry name" value="Autotransporter"/>
    <property type="match status" value="1"/>
</dbReference>
<dbReference type="RefSeq" id="WP_006925354.1">
    <property type="nucleotide sequence ID" value="NZ_JH725101.1"/>
</dbReference>
<dbReference type="NCBIfam" id="TIGR01414">
    <property type="entry name" value="autotrans_barl"/>
    <property type="match status" value="2"/>
</dbReference>
<dbReference type="InterPro" id="IPR012332">
    <property type="entry name" value="Autotransporter_pectin_lyase_C"/>
</dbReference>
<dbReference type="InterPro" id="IPR005546">
    <property type="entry name" value="Autotransporte_beta"/>
</dbReference>
<dbReference type="InterPro" id="IPR011050">
    <property type="entry name" value="Pectin_lyase_fold/virulence"/>
</dbReference>
<reference evidence="3 4" key="1">
    <citation type="submission" date="2012-03" db="EMBL/GenBank/DDBJ databases">
        <title>The Genome Sequence of Bartonella washoensis 085-0475.</title>
        <authorList>
            <consortium name="The Broad Institute Genome Sequencing Platform"/>
            <consortium name="The Broad Institute Genome Sequencing Center for Infectious Disease"/>
            <person name="Feldgarden M."/>
            <person name="Kirby J."/>
            <person name="Kosoy M."/>
            <person name="Birtles R."/>
            <person name="Probert W.S."/>
            <person name="Chiaraviglio L."/>
            <person name="Young S.K."/>
            <person name="Zeng Q."/>
            <person name="Gargeya S."/>
            <person name="Fitzgerald M."/>
            <person name="Haas B."/>
            <person name="Abouelleil A."/>
            <person name="Alvarado L."/>
            <person name="Arachchi H.M."/>
            <person name="Berlin A."/>
            <person name="Chapman S.B."/>
            <person name="Gearin G."/>
            <person name="Goldberg J."/>
            <person name="Griggs A."/>
            <person name="Gujja S."/>
            <person name="Hansen M."/>
            <person name="Heiman D."/>
            <person name="Howarth C."/>
            <person name="Larimer J."/>
            <person name="Lui A."/>
            <person name="MacDonald P.J.P."/>
            <person name="McCowen C."/>
            <person name="Montmayeur A."/>
            <person name="Murphy C."/>
            <person name="Neiman D."/>
            <person name="Pearson M."/>
            <person name="Priest M."/>
            <person name="Roberts A."/>
            <person name="Saif S."/>
            <person name="Shea T."/>
            <person name="Sisk P."/>
            <person name="Stolte C."/>
            <person name="Sykes S."/>
            <person name="Wortman J."/>
            <person name="Nusbaum C."/>
            <person name="Birren B."/>
        </authorList>
    </citation>
    <scope>NUCLEOTIDE SEQUENCE [LARGE SCALE GENOMIC DNA]</scope>
    <source>
        <strain evidence="3 4">085-0475</strain>
    </source>
</reference>
<evidence type="ECO:0000256" key="1">
    <source>
        <dbReference type="SAM" id="SignalP"/>
    </source>
</evidence>
<protein>
    <submittedName>
        <fullName evidence="3">Outer membrane autotransporter barrel domain-containing protein</fullName>
    </submittedName>
</protein>
<keyword evidence="1" id="KW-0732">Signal</keyword>
<dbReference type="InterPro" id="IPR036709">
    <property type="entry name" value="Autotransporte_beta_dom_sf"/>
</dbReference>
<dbReference type="PATRIC" id="fig|1094564.3.peg.659"/>
<dbReference type="GO" id="GO:0019867">
    <property type="term" value="C:outer membrane"/>
    <property type="evidence" value="ECO:0007669"/>
    <property type="project" value="InterPro"/>
</dbReference>
<evidence type="ECO:0000313" key="4">
    <source>
        <dbReference type="Proteomes" id="UP000002646"/>
    </source>
</evidence>
<dbReference type="AlphaFoldDB" id="J1JMT6"/>
<dbReference type="Gene3D" id="2.40.128.130">
    <property type="entry name" value="Autotransporter beta-domain"/>
    <property type="match status" value="1"/>
</dbReference>
<comment type="caution">
    <text evidence="3">The sequence shown here is derived from an EMBL/GenBank/DDBJ whole genome shotgun (WGS) entry which is preliminary data.</text>
</comment>
<sequence length="917" mass="99720">MRVSKNRLYSCVFTAAIFSFLSNIAVKASSSSSVSLSCNEGNLPYRCSDGTKHTMSDKTYQFFVPFSEKNGGKDSLISSAAIVAQQPNTEIQATRVEVEATESLEGAYGVIALQGGKVVLSDSTFNNVSTGLSADNGTIEVNGGSIKAFQVGVYAEKKETSVLLTNVKIVVEGQGLGQEVALFNGVDARIKMTGGLIDVTDAAALYVGTRGSAILDGVTIISENQRTADREHTNKEDNVAHAVLKVNPHGSIYLKNSDVLAANVDILWVGLDPKDQSIVNQEGNILISRVNIEDSTITLTGNKHGMHFDKNTGNHEYEKGIVFLKKTTFEVPDGTVIHSNKSSGYIALTADTKISGDLLLTAENGASVAILAASSSLTGGTRVADNSTAELYLTEGSKWILTKRKNINQQALNGVISSISFIKLSDSVIAFESPTFHEYQTLHIGKGGEEAYSAQDGARLYFNTYLNRDGSLNTQKTDRLLIHGDVSGKTTVYVQFVAGNQKKGADDENAHSISIIQVSGKAAEDSFQLSNAYIALEGLPYQYYLHAYGPASSLGNPQTAQRLVKGDGDFWDFRLESKYVQSASIASVVANSELRVRDVVPQVPTYLLLPNALFHAGLMDISNQNKQLRTIRSVSNRLLKNTETPALFVHGYGGSYGYVSDLSALEYGYSGNFDYKAVETGVLLKTIENPYSTTSFGFMGTYGELSLQPRNVEKSQESTFNKWSVTAYGSIEHDAGFYVDGFLSYGFFKGDVISLARGKTATLKANPLNISFSAGKAFMTGYKSFVFDPQVQLIYQKLHFHKVRDIDGFDIEMGKSDQWMMRVGGRLSKTLAAFKEDHATSFYGKLYFIHGFGERKLVHFKDGFQLGSFGSSLETGFGIHSKLSSKVTLHGDLSYQHKFTKAGFSGIRFSGGLHYSF</sequence>
<proteinExistence type="predicted"/>
<dbReference type="STRING" id="1094564.MCW_00546"/>
<accession>J1JMT6</accession>
<organism evidence="3 4">
    <name type="scientific">Cardidatus Bartonella washoeensis 085-0475</name>
    <dbReference type="NCBI Taxonomy" id="1094564"/>
    <lineage>
        <taxon>Bacteria</taxon>
        <taxon>Pseudomonadati</taxon>
        <taxon>Pseudomonadota</taxon>
        <taxon>Alphaproteobacteria</taxon>
        <taxon>Hyphomicrobiales</taxon>
        <taxon>Bartonellaceae</taxon>
        <taxon>Bartonella</taxon>
    </lineage>
</organism>